<dbReference type="Proteomes" id="UP000006860">
    <property type="component" value="Chromosome"/>
</dbReference>
<dbReference type="OrthoDB" id="256709at2"/>
<dbReference type="AlphaFoldDB" id="F0ST27"/>
<organism evidence="4 5">
    <name type="scientific">Rubinisphaera brasiliensis (strain ATCC 49424 / DSM 5305 / JCM 21570 / IAM 15109 / NBRC 103401 / IFAM 1448)</name>
    <name type="common">Planctomyces brasiliensis</name>
    <dbReference type="NCBI Taxonomy" id="756272"/>
    <lineage>
        <taxon>Bacteria</taxon>
        <taxon>Pseudomonadati</taxon>
        <taxon>Planctomycetota</taxon>
        <taxon>Planctomycetia</taxon>
        <taxon>Planctomycetales</taxon>
        <taxon>Planctomycetaceae</taxon>
        <taxon>Rubinisphaera</taxon>
    </lineage>
</organism>
<dbReference type="InterPro" id="IPR010496">
    <property type="entry name" value="AL/BT2_dom"/>
</dbReference>
<accession>F0ST27</accession>
<dbReference type="EMBL" id="CP002546">
    <property type="protein sequence ID" value="ADY58182.1"/>
    <property type="molecule type" value="Genomic_DNA"/>
</dbReference>
<evidence type="ECO:0000313" key="4">
    <source>
        <dbReference type="EMBL" id="ADY58182.1"/>
    </source>
</evidence>
<feature type="region of interest" description="Disordered" evidence="1">
    <location>
        <begin position="40"/>
        <end position="62"/>
    </location>
</feature>
<gene>
    <name evidence="4" type="ordered locus">Plabr_0555</name>
</gene>
<protein>
    <submittedName>
        <fullName evidence="4">Signal peptide-domain containing protein</fullName>
    </submittedName>
</protein>
<sequence length="246" mass="27688">MRCIARFSSLTALAILPLLTSPLLAESPKPNTSGELLFEDSFERDEPTADKEDIGPGWRSNSPWRAAGEKQVDLDNGAMHITRHPKADHGVAIFHDVAFQDGVVQLRFKLRPGDDLGIDFVDREVKTIHAGHLCLARVTTKGITLTDSKTGHMRLDIRERRRAGEKSPELTELINSKRKTFPQQIEPETWQTLRIEVEGDVMRAFLNGEFVGQFQSEGIGHPTKRMITLAINKSAWVDDVKVWKLK</sequence>
<dbReference type="eggNOG" id="ENOG5030U5P">
    <property type="taxonomic scope" value="Bacteria"/>
</dbReference>
<evidence type="ECO:0000313" key="5">
    <source>
        <dbReference type="Proteomes" id="UP000006860"/>
    </source>
</evidence>
<keyword evidence="5" id="KW-1185">Reference proteome</keyword>
<dbReference type="KEGG" id="pbs:Plabr_0555"/>
<evidence type="ECO:0000259" key="3">
    <source>
        <dbReference type="Pfam" id="PF06439"/>
    </source>
</evidence>
<evidence type="ECO:0000256" key="2">
    <source>
        <dbReference type="SAM" id="SignalP"/>
    </source>
</evidence>
<proteinExistence type="predicted"/>
<dbReference type="Gene3D" id="2.60.120.560">
    <property type="entry name" value="Exo-inulinase, domain 1"/>
    <property type="match status" value="1"/>
</dbReference>
<keyword evidence="2" id="KW-0732">Signal</keyword>
<feature type="signal peptide" evidence="2">
    <location>
        <begin position="1"/>
        <end position="25"/>
    </location>
</feature>
<dbReference type="HOGENOM" id="CLU_1174680_0_0_0"/>
<dbReference type="Pfam" id="PF06439">
    <property type="entry name" value="3keto-disac_hyd"/>
    <property type="match status" value="1"/>
</dbReference>
<feature type="compositionally biased region" description="Basic and acidic residues" evidence="1">
    <location>
        <begin position="44"/>
        <end position="54"/>
    </location>
</feature>
<name>F0ST27_RUBBR</name>
<dbReference type="RefSeq" id="WP_013626925.1">
    <property type="nucleotide sequence ID" value="NC_015174.1"/>
</dbReference>
<dbReference type="GO" id="GO:0016787">
    <property type="term" value="F:hydrolase activity"/>
    <property type="evidence" value="ECO:0007669"/>
    <property type="project" value="InterPro"/>
</dbReference>
<evidence type="ECO:0000256" key="1">
    <source>
        <dbReference type="SAM" id="MobiDB-lite"/>
    </source>
</evidence>
<reference evidence="5" key="1">
    <citation type="submission" date="2011-02" db="EMBL/GenBank/DDBJ databases">
        <title>The complete genome of Planctomyces brasiliensis DSM 5305.</title>
        <authorList>
            <person name="Lucas S."/>
            <person name="Copeland A."/>
            <person name="Lapidus A."/>
            <person name="Bruce D."/>
            <person name="Goodwin L."/>
            <person name="Pitluck S."/>
            <person name="Kyrpides N."/>
            <person name="Mavromatis K."/>
            <person name="Pagani I."/>
            <person name="Ivanova N."/>
            <person name="Ovchinnikova G."/>
            <person name="Lu M."/>
            <person name="Detter J.C."/>
            <person name="Han C."/>
            <person name="Land M."/>
            <person name="Hauser L."/>
            <person name="Markowitz V."/>
            <person name="Cheng J.-F."/>
            <person name="Hugenholtz P."/>
            <person name="Woyke T."/>
            <person name="Wu D."/>
            <person name="Tindall B."/>
            <person name="Pomrenke H.G."/>
            <person name="Brambilla E."/>
            <person name="Klenk H.-P."/>
            <person name="Eisen J.A."/>
        </authorList>
    </citation>
    <scope>NUCLEOTIDE SEQUENCE [LARGE SCALE GENOMIC DNA]</scope>
    <source>
        <strain evidence="5">ATCC 49424 / DSM 5305 / JCM 21570 / NBRC 103401 / IFAM 1448</strain>
    </source>
</reference>
<feature type="domain" description="3-keto-alpha-glucoside-1,2-lyase/3-keto-2-hydroxy-glucal hydratase" evidence="3">
    <location>
        <begin position="57"/>
        <end position="230"/>
    </location>
</feature>
<feature type="chain" id="PRO_5003258828" evidence="2">
    <location>
        <begin position="26"/>
        <end position="246"/>
    </location>
</feature>